<protein>
    <submittedName>
        <fullName evidence="9">Beta-xylosidase</fullName>
    </submittedName>
</protein>
<dbReference type="InterPro" id="IPR023296">
    <property type="entry name" value="Glyco_hydro_beta-prop_sf"/>
</dbReference>
<dbReference type="InterPro" id="IPR013320">
    <property type="entry name" value="ConA-like_dom_sf"/>
</dbReference>
<dbReference type="EMBL" id="LCWV01000006">
    <property type="protein sequence ID" value="PWI72123.1"/>
    <property type="molecule type" value="Genomic_DNA"/>
</dbReference>
<comment type="similarity">
    <text evidence="2">Belongs to the glycosyl hydrolase 43 family.</text>
</comment>
<keyword evidence="3" id="KW-0378">Hydrolase</keyword>
<dbReference type="InterPro" id="IPR002018">
    <property type="entry name" value="CarbesteraseB"/>
</dbReference>
<feature type="site" description="Important for catalytic activity, responsible for pKa modulation of the active site Glu and correct orientation of both the proton donor and substrate" evidence="6">
    <location>
        <position position="128"/>
    </location>
</feature>
<accession>A0A2U3ECD9</accession>
<reference evidence="9 10" key="1">
    <citation type="journal article" date="2016" name="Front. Microbiol.">
        <title>Genome and transcriptome sequences reveal the specific parasitism of the nematophagous Purpureocillium lilacinum 36-1.</title>
        <authorList>
            <person name="Xie J."/>
            <person name="Li S."/>
            <person name="Mo C."/>
            <person name="Xiao X."/>
            <person name="Peng D."/>
            <person name="Wang G."/>
            <person name="Xiao Y."/>
        </authorList>
    </citation>
    <scope>NUCLEOTIDE SEQUENCE [LARGE SCALE GENOMIC DNA]</scope>
    <source>
        <strain evidence="9 10">36-1</strain>
    </source>
</reference>
<feature type="domain" description="Carboxylesterase type B" evidence="7">
    <location>
        <begin position="834"/>
        <end position="1330"/>
    </location>
</feature>
<dbReference type="CDD" id="cd09000">
    <property type="entry name" value="GH43_SXA-like"/>
    <property type="match status" value="1"/>
</dbReference>
<dbReference type="GO" id="GO:0005975">
    <property type="term" value="P:carbohydrate metabolic process"/>
    <property type="evidence" value="ECO:0007669"/>
    <property type="project" value="InterPro"/>
</dbReference>
<dbReference type="InterPro" id="IPR041542">
    <property type="entry name" value="GH43_C2"/>
</dbReference>
<feature type="active site" description="Proton donor" evidence="5">
    <location>
        <position position="187"/>
    </location>
</feature>
<keyword evidence="4" id="KW-0326">Glycosidase</keyword>
<dbReference type="GO" id="GO:0004553">
    <property type="term" value="F:hydrolase activity, hydrolyzing O-glycosyl compounds"/>
    <property type="evidence" value="ECO:0007669"/>
    <property type="project" value="InterPro"/>
</dbReference>
<name>A0A2U3ECD9_PURLI</name>
<dbReference type="PANTHER" id="PTHR42812:SF12">
    <property type="entry name" value="BETA-XYLOSIDASE-RELATED"/>
    <property type="match status" value="1"/>
</dbReference>
<dbReference type="Pfam" id="PF17851">
    <property type="entry name" value="GH43_C2"/>
    <property type="match status" value="1"/>
</dbReference>
<dbReference type="InterPro" id="IPR029058">
    <property type="entry name" value="AB_hydrolase_fold"/>
</dbReference>
<organism evidence="9 10">
    <name type="scientific">Purpureocillium lilacinum</name>
    <name type="common">Paecilomyces lilacinus</name>
    <dbReference type="NCBI Taxonomy" id="33203"/>
    <lineage>
        <taxon>Eukaryota</taxon>
        <taxon>Fungi</taxon>
        <taxon>Dikarya</taxon>
        <taxon>Ascomycota</taxon>
        <taxon>Pezizomycotina</taxon>
        <taxon>Sordariomycetes</taxon>
        <taxon>Hypocreomycetidae</taxon>
        <taxon>Hypocreales</taxon>
        <taxon>Ophiocordycipitaceae</taxon>
        <taxon>Purpureocillium</taxon>
    </lineage>
</organism>
<evidence type="ECO:0000259" key="7">
    <source>
        <dbReference type="Pfam" id="PF00135"/>
    </source>
</evidence>
<dbReference type="InterPro" id="IPR051795">
    <property type="entry name" value="Glycosyl_Hydrlase_43"/>
</dbReference>
<evidence type="ECO:0000256" key="1">
    <source>
        <dbReference type="ARBA" id="ARBA00005964"/>
    </source>
</evidence>
<comment type="caution">
    <text evidence="9">The sequence shown here is derived from an EMBL/GenBank/DDBJ whole genome shotgun (WGS) entry which is preliminary data.</text>
</comment>
<dbReference type="SUPFAM" id="SSF49899">
    <property type="entry name" value="Concanavalin A-like lectins/glucanases"/>
    <property type="match status" value="1"/>
</dbReference>
<evidence type="ECO:0000256" key="2">
    <source>
        <dbReference type="ARBA" id="ARBA00009865"/>
    </source>
</evidence>
<dbReference type="Gene3D" id="2.115.10.20">
    <property type="entry name" value="Glycosyl hydrolase domain, family 43"/>
    <property type="match status" value="1"/>
</dbReference>
<proteinExistence type="inferred from homology"/>
<comment type="similarity">
    <text evidence="1">Belongs to the type-B carboxylesterase/lipase family.</text>
</comment>
<dbReference type="Proteomes" id="UP000245956">
    <property type="component" value="Unassembled WGS sequence"/>
</dbReference>
<dbReference type="InterPro" id="IPR019826">
    <property type="entry name" value="Carboxylesterase_B_AS"/>
</dbReference>
<feature type="domain" description="Beta-xylosidase C-terminal Concanavalin A-like" evidence="8">
    <location>
        <begin position="325"/>
        <end position="537"/>
    </location>
</feature>
<dbReference type="Pfam" id="PF00135">
    <property type="entry name" value="COesterase"/>
    <property type="match status" value="1"/>
</dbReference>
<evidence type="ECO:0000256" key="4">
    <source>
        <dbReference type="ARBA" id="ARBA00023295"/>
    </source>
</evidence>
<dbReference type="Gene3D" id="2.60.120.200">
    <property type="match status" value="1"/>
</dbReference>
<evidence type="ECO:0000256" key="3">
    <source>
        <dbReference type="ARBA" id="ARBA00022801"/>
    </source>
</evidence>
<sequence>MPLVRNPILPGFNADPSIVRVGEDYYIATSTFEWFPGVQIHHSRDLANWELACRPLTRKAQLDMRGNPDSCGIWAPCLTHDGERFWLVYTDVKRKDGSFKDCYNYIVTAPAIDGPWSDPVLVNCSGFDPSLFHDDDGRKWFVNMLWDHRQRPHLFAGIALQEYDPKQGRLVGPRKNIYRGTDLALVEGPHLYKRGGWYYLLTAEGGTAYDHACTLARSRDIWGPYETHPQKHIVTSKDAPFAAIQRAGHGDIVETPEGKTYMVHLGGRPTGQERRCVLGRETNIQEAAWADDGWLYVKNGPVPSLHVDVPGTRDEARYWAEQRYTFAADGELHKDFQWLRTPEPERIFAVRGGQLVLTGREAIGSWFEQALVARRQTHFSYDAETVVDFAPRDERTFAGLTAYYSRFNFFYLAVTADEHGARELAVMSSEESWPDGKLEPLGAGEEGGRVLALPGEGKVKLALTIRGRELQFYYAVLGQGQDEELRKVGPVLDASIVSDECGGHAAHGSFTGAFVGVACSDLNGEATEARFDYFTYRPVQHATDRWLGGVRERLFGIAPEATVGCFPAPFSRHAQSAISGTARRPMSGLSSKSSKAAWSPPLLGYRFDMGPVLRDRLPTEAGDDPELCFFVAPDPDACSMHVRRHMRSWPQSVGLLAEPVEGSNPALRLSSPGMLGICSALVGRPSIMQPMQPAVGTQLKLPRRRQPTRLRLSLGIGCSSPDGTDLNGCLEYSQPFEIRPTASMSPASCIATRAVPSATTLGYHPCAGWVLGNDADRVWEEEMPGLFAGALPADMRASIQSFAMGFAAAASTLLVAVAAVDTTVDLGYSRYKGITQANGVSQWLGIRFAAPPVGDLRFAPPHDPKNTTGVQPADKYGRACLATGADPNDKDTSDDCLFLDVQAPTKASAGSKLPVFLYIQGGGFNLNSNTKINASGLIAASDFGIVVVSFNYRVGPYGFLSNAGDDTNAVKPNNGLRDQLKVMQWVQDHIAKFGGDPDHVVVGGSSAGAESVALHLTANYSTDTRLFHGAIAESPSFATMLTVEEAGYQYHHLAARLGCAVADSLACLRSKTAAELQAQNVNIPLPGAALAPEYMYLPTIDGEFVPDYTYRLLEQGHFLRVPTIFGDDTNGGTRFAPRNTSTLAQSNSYMLDQYPFMTLAQLTEANKLYPNPNTTCPRAGCYWRQLSNVYGEARYMCPAQAFTSALSHVGVARSFAYRWDVEDPEQMAEGLGVPHTVELSALWGPEYAPSPPKSYEKGGVNARASPVMQCYWVNFIKHFDPSAGRGCVGEGTARWEAWSSRRQSRMVFQTGGKTKMEPFGQALNTRCDFWARYGIAQRL</sequence>
<evidence type="ECO:0000313" key="10">
    <source>
        <dbReference type="Proteomes" id="UP000245956"/>
    </source>
</evidence>
<evidence type="ECO:0000256" key="6">
    <source>
        <dbReference type="PIRSR" id="PIRSR606710-2"/>
    </source>
</evidence>
<evidence type="ECO:0000259" key="8">
    <source>
        <dbReference type="Pfam" id="PF17851"/>
    </source>
</evidence>
<dbReference type="PANTHER" id="PTHR42812">
    <property type="entry name" value="BETA-XYLOSIDASE"/>
    <property type="match status" value="1"/>
</dbReference>
<feature type="active site" description="Proton acceptor" evidence="5">
    <location>
        <position position="15"/>
    </location>
</feature>
<evidence type="ECO:0000313" key="9">
    <source>
        <dbReference type="EMBL" id="PWI72123.1"/>
    </source>
</evidence>
<dbReference type="SUPFAM" id="SSF53474">
    <property type="entry name" value="alpha/beta-Hydrolases"/>
    <property type="match status" value="1"/>
</dbReference>
<dbReference type="Pfam" id="PF04616">
    <property type="entry name" value="Glyco_hydro_43"/>
    <property type="match status" value="1"/>
</dbReference>
<evidence type="ECO:0000256" key="5">
    <source>
        <dbReference type="PIRSR" id="PIRSR606710-1"/>
    </source>
</evidence>
<dbReference type="Gene3D" id="3.40.50.1820">
    <property type="entry name" value="alpha/beta hydrolase"/>
    <property type="match status" value="1"/>
</dbReference>
<dbReference type="PROSITE" id="PS00122">
    <property type="entry name" value="CARBOXYLESTERASE_B_1"/>
    <property type="match status" value="1"/>
</dbReference>
<gene>
    <name evidence="9" type="ORF">PCL_10746</name>
</gene>
<dbReference type="SUPFAM" id="SSF75005">
    <property type="entry name" value="Arabinanase/levansucrase/invertase"/>
    <property type="match status" value="1"/>
</dbReference>
<dbReference type="InterPro" id="IPR006710">
    <property type="entry name" value="Glyco_hydro_43"/>
</dbReference>